<accession>A0A1Z4JF60</accession>
<reference evidence="1 2" key="1">
    <citation type="submission" date="2017-06" db="EMBL/GenBank/DDBJ databases">
        <title>Genome sequencing of cyanobaciteial culture collection at National Institute for Environmental Studies (NIES).</title>
        <authorList>
            <person name="Hirose Y."/>
            <person name="Shimura Y."/>
            <person name="Fujisawa T."/>
            <person name="Nakamura Y."/>
            <person name="Kawachi M."/>
        </authorList>
    </citation>
    <scope>NUCLEOTIDE SEQUENCE [LARGE SCALE GENOMIC DNA]</scope>
    <source>
        <strain evidence="1 2">NIES-2135</strain>
    </source>
</reference>
<name>A0A1Z4JF60_LEPBY</name>
<protein>
    <submittedName>
        <fullName evidence="1">Uncharacterized protein</fullName>
    </submittedName>
</protein>
<sequence length="119" mass="13506">MKRFRTQYRDELTQWTGPDIEAETWDKAQSIAHSLSVIEQAIQNRALYLQVVAENPPLDMIAIEVTLDSGKSFKIVSEVPTIAAAYLLVATHCSQHGLIPLEMRLLLEHEPIVEPPELW</sequence>
<dbReference type="EMBL" id="AP018203">
    <property type="protein sequence ID" value="BAY55308.1"/>
    <property type="molecule type" value="Genomic_DNA"/>
</dbReference>
<dbReference type="Proteomes" id="UP000217895">
    <property type="component" value="Chromosome"/>
</dbReference>
<gene>
    <name evidence="1" type="ORF">NIES2135_21310</name>
</gene>
<proteinExistence type="predicted"/>
<evidence type="ECO:0000313" key="2">
    <source>
        <dbReference type="Proteomes" id="UP000217895"/>
    </source>
</evidence>
<evidence type="ECO:0000313" key="1">
    <source>
        <dbReference type="EMBL" id="BAY55308.1"/>
    </source>
</evidence>
<organism evidence="1 2">
    <name type="scientific">Leptolyngbya boryana NIES-2135</name>
    <dbReference type="NCBI Taxonomy" id="1973484"/>
    <lineage>
        <taxon>Bacteria</taxon>
        <taxon>Bacillati</taxon>
        <taxon>Cyanobacteriota</taxon>
        <taxon>Cyanophyceae</taxon>
        <taxon>Leptolyngbyales</taxon>
        <taxon>Leptolyngbyaceae</taxon>
        <taxon>Leptolyngbya group</taxon>
        <taxon>Leptolyngbya</taxon>
    </lineage>
</organism>
<dbReference type="AlphaFoldDB" id="A0A1Z4JF60"/>
<keyword evidence="2" id="KW-1185">Reference proteome</keyword>